<evidence type="ECO:0000256" key="2">
    <source>
        <dbReference type="ARBA" id="ARBA00022448"/>
    </source>
</evidence>
<keyword evidence="3" id="KW-0633">Potassium transport</keyword>
<dbReference type="InterPro" id="IPR014756">
    <property type="entry name" value="Ig_E-set"/>
</dbReference>
<dbReference type="PANTHER" id="PTHR11767">
    <property type="entry name" value="INWARD RECTIFIER POTASSIUM CHANNEL"/>
    <property type="match status" value="1"/>
</dbReference>
<dbReference type="InterPro" id="IPR013099">
    <property type="entry name" value="K_chnl_dom"/>
</dbReference>
<feature type="domain" description="Potassium channel" evidence="12">
    <location>
        <begin position="55"/>
        <end position="131"/>
    </location>
</feature>
<dbReference type="Pfam" id="PF17655">
    <property type="entry name" value="IRK_C"/>
    <property type="match status" value="1"/>
</dbReference>
<evidence type="ECO:0000256" key="6">
    <source>
        <dbReference type="ARBA" id="ARBA00022958"/>
    </source>
</evidence>
<sequence>MIRRRQSDRDHLVRIGDREFLTRGLDQSFWTDAFHNSMSVSWPLFFGGFALYFLTMNLLFAFLFWLGGDCIANARSDSFVDLFFFSIETLATVGYGDMHPQNIYGHSIATMEIFTGMSTLAVFTGLIFARFSRPRARVIFADSMTFAQHDGQATLMARFANARRSSVNEARAELWFVYTDTTAEGVGFRRFRHLALKQPRNPIFVFSWTLFHEVDENSPIFGHGREQLEAMDAYFMVVFVGLDDVSGQNVNVRQGYSWRDVKFGEVFADILSVGENGVPQIDYRRLSATEPQETDGED</sequence>
<evidence type="ECO:0000256" key="3">
    <source>
        <dbReference type="ARBA" id="ARBA00022538"/>
    </source>
</evidence>
<dbReference type="Pfam" id="PF07885">
    <property type="entry name" value="Ion_trans_2"/>
    <property type="match status" value="1"/>
</dbReference>
<dbReference type="PRINTS" id="PR01320">
    <property type="entry name" value="KIRCHANNEL"/>
</dbReference>
<organism evidence="14 15">
    <name type="scientific">Candidatus Rhodoblastus alkanivorans</name>
    <dbReference type="NCBI Taxonomy" id="2954117"/>
    <lineage>
        <taxon>Bacteria</taxon>
        <taxon>Pseudomonadati</taxon>
        <taxon>Pseudomonadota</taxon>
        <taxon>Alphaproteobacteria</taxon>
        <taxon>Hyphomicrobiales</taxon>
        <taxon>Rhodoblastaceae</taxon>
        <taxon>Rhodoblastus</taxon>
    </lineage>
</organism>
<comment type="caution">
    <text evidence="14">The sequence shown here is derived from an EMBL/GenBank/DDBJ whole genome shotgun (WGS) entry which is preliminary data.</text>
</comment>
<dbReference type="Gene3D" id="1.10.287.70">
    <property type="match status" value="1"/>
</dbReference>
<dbReference type="InterPro" id="IPR041647">
    <property type="entry name" value="IRK_C"/>
</dbReference>
<keyword evidence="15" id="KW-1185">Reference proteome</keyword>
<dbReference type="Gene3D" id="2.60.40.1400">
    <property type="entry name" value="G protein-activated inward rectifier potassium channel 1"/>
    <property type="match status" value="1"/>
</dbReference>
<comment type="subcellular location">
    <subcellularLocation>
        <location evidence="1">Membrane</location>
        <topology evidence="1">Multi-pass membrane protein</topology>
    </subcellularLocation>
</comment>
<keyword evidence="4 11" id="KW-0812">Transmembrane</keyword>
<dbReference type="SUPFAM" id="SSF81296">
    <property type="entry name" value="E set domains"/>
    <property type="match status" value="1"/>
</dbReference>
<dbReference type="InterPro" id="IPR013518">
    <property type="entry name" value="K_chnl_inward-rec_Kir_cyto"/>
</dbReference>
<evidence type="ECO:0000313" key="15">
    <source>
        <dbReference type="Proteomes" id="UP001139104"/>
    </source>
</evidence>
<dbReference type="PANTHER" id="PTHR11767:SF102">
    <property type="entry name" value="INWARDLY RECTIFYING POTASSIUM CHANNEL 1, ISOFORM F"/>
    <property type="match status" value="1"/>
</dbReference>
<protein>
    <submittedName>
        <fullName evidence="14">Potassium transporter</fullName>
    </submittedName>
</protein>
<evidence type="ECO:0000256" key="4">
    <source>
        <dbReference type="ARBA" id="ARBA00022692"/>
    </source>
</evidence>
<evidence type="ECO:0000256" key="1">
    <source>
        <dbReference type="ARBA" id="ARBA00004141"/>
    </source>
</evidence>
<gene>
    <name evidence="14" type="ORF">K2U94_10030</name>
</gene>
<keyword evidence="8" id="KW-0406">Ion transport</keyword>
<dbReference type="EMBL" id="JAIVFP010000001">
    <property type="protein sequence ID" value="MCI4683100.1"/>
    <property type="molecule type" value="Genomic_DNA"/>
</dbReference>
<evidence type="ECO:0000256" key="10">
    <source>
        <dbReference type="ARBA" id="ARBA00023303"/>
    </source>
</evidence>
<dbReference type="InterPro" id="IPR016449">
    <property type="entry name" value="K_chnl_inward-rec_Kir"/>
</dbReference>
<reference evidence="14" key="1">
    <citation type="journal article" date="2022" name="ISME J.">
        <title>Identification of active gaseous-alkane degraders at natural gas seeps.</title>
        <authorList>
            <person name="Farhan Ul Haque M."/>
            <person name="Hernandez M."/>
            <person name="Crombie A.T."/>
            <person name="Murrell J.C."/>
        </authorList>
    </citation>
    <scope>NUCLEOTIDE SEQUENCE</scope>
    <source>
        <strain evidence="14">PC2</strain>
    </source>
</reference>
<evidence type="ECO:0000256" key="9">
    <source>
        <dbReference type="ARBA" id="ARBA00023136"/>
    </source>
</evidence>
<dbReference type="SUPFAM" id="SSF81324">
    <property type="entry name" value="Voltage-gated potassium channels"/>
    <property type="match status" value="1"/>
</dbReference>
<keyword evidence="9 11" id="KW-0472">Membrane</keyword>
<proteinExistence type="predicted"/>
<name>A0ABS9Z6U3_9HYPH</name>
<feature type="transmembrane region" description="Helical" evidence="11">
    <location>
        <begin position="108"/>
        <end position="129"/>
    </location>
</feature>
<evidence type="ECO:0000256" key="8">
    <source>
        <dbReference type="ARBA" id="ARBA00023065"/>
    </source>
</evidence>
<evidence type="ECO:0000256" key="7">
    <source>
        <dbReference type="ARBA" id="ARBA00022989"/>
    </source>
</evidence>
<keyword evidence="7 11" id="KW-1133">Transmembrane helix</keyword>
<evidence type="ECO:0000259" key="12">
    <source>
        <dbReference type="Pfam" id="PF07885"/>
    </source>
</evidence>
<feature type="domain" description="Inward rectifier potassium channel C-terminal" evidence="13">
    <location>
        <begin position="139"/>
        <end position="290"/>
    </location>
</feature>
<dbReference type="RefSeq" id="WP_243067070.1">
    <property type="nucleotide sequence ID" value="NZ_JAIVFK010000043.1"/>
</dbReference>
<dbReference type="Proteomes" id="UP001139104">
    <property type="component" value="Unassembled WGS sequence"/>
</dbReference>
<keyword evidence="6" id="KW-0630">Potassium</keyword>
<evidence type="ECO:0000256" key="5">
    <source>
        <dbReference type="ARBA" id="ARBA00022882"/>
    </source>
</evidence>
<keyword evidence="2" id="KW-0813">Transport</keyword>
<feature type="transmembrane region" description="Helical" evidence="11">
    <location>
        <begin position="44"/>
        <end position="66"/>
    </location>
</feature>
<evidence type="ECO:0000313" key="14">
    <source>
        <dbReference type="EMBL" id="MCI4683100.1"/>
    </source>
</evidence>
<accession>A0ABS9Z6U3</accession>
<evidence type="ECO:0000256" key="11">
    <source>
        <dbReference type="SAM" id="Phobius"/>
    </source>
</evidence>
<keyword evidence="10" id="KW-0407">Ion channel</keyword>
<evidence type="ECO:0000259" key="13">
    <source>
        <dbReference type="Pfam" id="PF17655"/>
    </source>
</evidence>
<keyword evidence="5" id="KW-0851">Voltage-gated channel</keyword>